<comment type="caution">
    <text evidence="1">The sequence shown here is derived from an EMBL/GenBank/DDBJ whole genome shotgun (WGS) entry which is preliminary data.</text>
</comment>
<dbReference type="Proteomes" id="UP000238218">
    <property type="component" value="Unassembled WGS sequence"/>
</dbReference>
<name>A0ABX5F5X6_9CHRO</name>
<evidence type="ECO:0000313" key="1">
    <source>
        <dbReference type="EMBL" id="PSB36115.1"/>
    </source>
</evidence>
<dbReference type="EMBL" id="PVWP01000012">
    <property type="protein sequence ID" value="PSB36115.1"/>
    <property type="molecule type" value="Genomic_DNA"/>
</dbReference>
<keyword evidence="2" id="KW-1185">Reference proteome</keyword>
<dbReference type="InterPro" id="IPR012347">
    <property type="entry name" value="Ferritin-like"/>
</dbReference>
<dbReference type="SUPFAM" id="SSF47240">
    <property type="entry name" value="Ferritin-like"/>
    <property type="match status" value="1"/>
</dbReference>
<protein>
    <submittedName>
        <fullName evidence="1">Aldehyde decarbonylase</fullName>
    </submittedName>
</protein>
<sequence length="224" mass="24401">MSAAYRDAYSRINALVIVGEGLADSHFRLLAGLLPEDRDDLMRLAAMEGHHARDFSGCGRQLGIRPDLPLARRLFAPLHRLFREAVRSGDRVSALVIQCLIVESFAVAAYRCYQPVADPFAAPIIQSVLTDEAEHLEYGGRWLAAWFPEVAAPIAACCERAVPIVMAMLQSVRDDMKAIGIDPAELVGEFVGCFQAAIETVGFEPRQARGLVARLAGRAVEVGV</sequence>
<evidence type="ECO:0000313" key="2">
    <source>
        <dbReference type="Proteomes" id="UP000238218"/>
    </source>
</evidence>
<gene>
    <name evidence="1" type="ORF">C7B81_14835</name>
</gene>
<organism evidence="1 2">
    <name type="scientific">Aphanothece cf. minutissima CCALA 015</name>
    <dbReference type="NCBI Taxonomy" id="2107695"/>
    <lineage>
        <taxon>Bacteria</taxon>
        <taxon>Bacillati</taxon>
        <taxon>Cyanobacteriota</taxon>
        <taxon>Cyanophyceae</taxon>
        <taxon>Oscillatoriophycideae</taxon>
        <taxon>Chroococcales</taxon>
        <taxon>Aphanothecaceae</taxon>
        <taxon>Aphanothece</taxon>
    </lineage>
</organism>
<dbReference type="InterPro" id="IPR009078">
    <property type="entry name" value="Ferritin-like_SF"/>
</dbReference>
<dbReference type="InterPro" id="IPR022612">
    <property type="entry name" value="Ald_deCOase"/>
</dbReference>
<dbReference type="Pfam" id="PF11266">
    <property type="entry name" value="Ald_deCOase"/>
    <property type="match status" value="1"/>
</dbReference>
<proteinExistence type="predicted"/>
<reference evidence="1 2" key="1">
    <citation type="submission" date="2018-03" db="EMBL/GenBank/DDBJ databases">
        <title>The ancient ancestry and fast evolution of plastids.</title>
        <authorList>
            <person name="Moore K.R."/>
            <person name="Magnabosco C."/>
            <person name="Momper L."/>
            <person name="Gold D.A."/>
            <person name="Bosak T."/>
            <person name="Fournier G.P."/>
        </authorList>
    </citation>
    <scope>NUCLEOTIDE SEQUENCE [LARGE SCALE GENOMIC DNA]</scope>
    <source>
        <strain evidence="1 2">CCALA 015</strain>
    </source>
</reference>
<accession>A0ABX5F5X6</accession>
<dbReference type="CDD" id="cd00657">
    <property type="entry name" value="Ferritin_like"/>
    <property type="match status" value="1"/>
</dbReference>
<dbReference type="Gene3D" id="1.20.1260.10">
    <property type="match status" value="1"/>
</dbReference>